<feature type="region of interest" description="Disordered" evidence="1">
    <location>
        <begin position="675"/>
        <end position="715"/>
    </location>
</feature>
<feature type="compositionally biased region" description="Low complexity" evidence="1">
    <location>
        <begin position="222"/>
        <end position="232"/>
    </location>
</feature>
<feature type="transmembrane region" description="Helical" evidence="2">
    <location>
        <begin position="78"/>
        <end position="104"/>
    </location>
</feature>
<feature type="region of interest" description="Disordered" evidence="1">
    <location>
        <begin position="1"/>
        <end position="64"/>
    </location>
</feature>
<feature type="compositionally biased region" description="Low complexity" evidence="1">
    <location>
        <begin position="283"/>
        <end position="296"/>
    </location>
</feature>
<dbReference type="Proteomes" id="UP001342314">
    <property type="component" value="Unassembled WGS sequence"/>
</dbReference>
<feature type="compositionally biased region" description="Gly residues" evidence="1">
    <location>
        <begin position="156"/>
        <end position="183"/>
    </location>
</feature>
<feature type="compositionally biased region" description="Low complexity" evidence="1">
    <location>
        <begin position="400"/>
        <end position="415"/>
    </location>
</feature>
<accession>A0AAV5GIB7</accession>
<feature type="compositionally biased region" description="Basic residues" evidence="1">
    <location>
        <begin position="104"/>
        <end position="117"/>
    </location>
</feature>
<feature type="compositionally biased region" description="Low complexity" evidence="1">
    <location>
        <begin position="43"/>
        <end position="63"/>
    </location>
</feature>
<feature type="compositionally biased region" description="Low complexity" evidence="1">
    <location>
        <begin position="616"/>
        <end position="640"/>
    </location>
</feature>
<organism evidence="3 4">
    <name type="scientific">Rhodotorula paludigena</name>
    <dbReference type="NCBI Taxonomy" id="86838"/>
    <lineage>
        <taxon>Eukaryota</taxon>
        <taxon>Fungi</taxon>
        <taxon>Dikarya</taxon>
        <taxon>Basidiomycota</taxon>
        <taxon>Pucciniomycotina</taxon>
        <taxon>Microbotryomycetes</taxon>
        <taxon>Sporidiobolales</taxon>
        <taxon>Sporidiobolaceae</taxon>
        <taxon>Rhodotorula</taxon>
    </lineage>
</organism>
<feature type="compositionally biased region" description="Basic and acidic residues" evidence="1">
    <location>
        <begin position="246"/>
        <end position="256"/>
    </location>
</feature>
<evidence type="ECO:0000256" key="1">
    <source>
        <dbReference type="SAM" id="MobiDB-lite"/>
    </source>
</evidence>
<feature type="region of interest" description="Disordered" evidence="1">
    <location>
        <begin position="104"/>
        <end position="125"/>
    </location>
</feature>
<comment type="caution">
    <text evidence="3">The sequence shown here is derived from an EMBL/GenBank/DDBJ whole genome shotgun (WGS) entry which is preliminary data.</text>
</comment>
<keyword evidence="2" id="KW-0472">Membrane</keyword>
<feature type="compositionally biased region" description="Polar residues" evidence="1">
    <location>
        <begin position="259"/>
        <end position="281"/>
    </location>
</feature>
<evidence type="ECO:0000313" key="4">
    <source>
        <dbReference type="Proteomes" id="UP001342314"/>
    </source>
</evidence>
<evidence type="ECO:0008006" key="5">
    <source>
        <dbReference type="Google" id="ProtNLM"/>
    </source>
</evidence>
<dbReference type="EMBL" id="BQKY01000004">
    <property type="protein sequence ID" value="GJN88939.1"/>
    <property type="molecule type" value="Genomic_DNA"/>
</dbReference>
<dbReference type="AlphaFoldDB" id="A0AAV5GIB7"/>
<evidence type="ECO:0000256" key="2">
    <source>
        <dbReference type="SAM" id="Phobius"/>
    </source>
</evidence>
<feature type="compositionally biased region" description="Low complexity" evidence="1">
    <location>
        <begin position="569"/>
        <end position="586"/>
    </location>
</feature>
<keyword evidence="2" id="KW-1133">Transmembrane helix</keyword>
<feature type="region of interest" description="Disordered" evidence="1">
    <location>
        <begin position="139"/>
        <end position="640"/>
    </location>
</feature>
<feature type="compositionally biased region" description="Low complexity" evidence="1">
    <location>
        <begin position="338"/>
        <end position="348"/>
    </location>
</feature>
<keyword evidence="4" id="KW-1185">Reference proteome</keyword>
<evidence type="ECO:0000313" key="3">
    <source>
        <dbReference type="EMBL" id="GJN88939.1"/>
    </source>
</evidence>
<keyword evidence="2" id="KW-0812">Transmembrane</keyword>
<protein>
    <recommendedName>
        <fullName evidence="5">Proteophosphoglycan ppg4</fullName>
    </recommendedName>
</protein>
<proteinExistence type="predicted"/>
<reference evidence="3 4" key="1">
    <citation type="submission" date="2021-12" db="EMBL/GenBank/DDBJ databases">
        <title>High titer production of polyol ester of fatty acids by Rhodotorula paludigena BS15 towards product separation-free biomass refinery.</title>
        <authorList>
            <person name="Mano J."/>
            <person name="Ono H."/>
            <person name="Tanaka T."/>
            <person name="Naito K."/>
            <person name="Sushida H."/>
            <person name="Ike M."/>
            <person name="Tokuyasu K."/>
            <person name="Kitaoka M."/>
        </authorList>
    </citation>
    <scope>NUCLEOTIDE SEQUENCE [LARGE SCALE GENOMIC DNA]</scope>
    <source>
        <strain evidence="3 4">BS15</strain>
    </source>
</reference>
<feature type="compositionally biased region" description="Basic and acidic residues" evidence="1">
    <location>
        <begin position="445"/>
        <end position="454"/>
    </location>
</feature>
<feature type="compositionally biased region" description="Basic and acidic residues" evidence="1">
    <location>
        <begin position="510"/>
        <end position="528"/>
    </location>
</feature>
<feature type="compositionally biased region" description="Low complexity" evidence="1">
    <location>
        <begin position="12"/>
        <end position="28"/>
    </location>
</feature>
<feature type="compositionally biased region" description="Acidic residues" evidence="1">
    <location>
        <begin position="687"/>
        <end position="699"/>
    </location>
</feature>
<sequence length="715" mass="74189">MEEHVPATSAATSPPFLSTKPTPTSSSTKQHTYDPAELAAQPSDSPSSTSSTSPSSSSAASVSIPDGWRAQPRETDYYAVPIIIAMSVLVAVIVVSSIVASVFMRRKKRRRQRRRSARKGEKVDEGGWRGVVEKVMDPVRSVGRKKGKKRDEDGKGGGPGGLEDEGGAAGAGAGEGGSGGSASGGHRRVRTTGFAAGNRVRPRRRRRREGGDDEDDEGTALTRTGTRSSTSSIAHDTLTARLSARLRGERGDEARRSGAGTTTVFSRDAGSASQVSLTASALSRVPSSGSRRSSLRNAGTAPAQPPDLLFTPADDPSLPDHLPIPGSDSASLRRDRSALSVSSLAGAAEQTPLTPPPTSSFGMLIASDTLPAPGPPAYRPSSSTVQSTRRYGAGDLVSPSSDRGSGAASLAAAGDEAARHGRSRRLFGARRDATEERPVEEDEGEWHWPGEKGRPLATEVAGPSGAGSSGSRARPASLVSAPPSVADGADEDEDEREPPVDRSLFSAHVATDDKATLARLREQRDRTIGDGGDDVAPSAGPSVPEPTAPDFDDEEDLDEEGFERFDPDAPSSSGAAPTALPSSSLLPAPPRPVVQHTSTFSYPRRPAGAAPHISRSTSTLASSTAPLLTPSPATATAQSQDKAALAAAEYAERDEDDALPLYLAGSGQRGVAAREALGMASAPPAALEDDEDNDGEDGFGEVTRNEGEREREGVV</sequence>
<gene>
    <name evidence="3" type="ORF">Rhopal_001910-T1</name>
</gene>
<name>A0AAV5GIB7_9BASI</name>
<feature type="compositionally biased region" description="Basic and acidic residues" evidence="1">
    <location>
        <begin position="703"/>
        <end position="715"/>
    </location>
</feature>
<feature type="compositionally biased region" description="Polar residues" evidence="1">
    <location>
        <begin position="380"/>
        <end position="389"/>
    </location>
</feature>
<feature type="compositionally biased region" description="Acidic residues" evidence="1">
    <location>
        <begin position="550"/>
        <end position="561"/>
    </location>
</feature>